<reference evidence="1 2" key="1">
    <citation type="journal article" date="2016" name="Nat. Commun.">
        <title>Thousands of microbial genomes shed light on interconnected biogeochemical processes in an aquifer system.</title>
        <authorList>
            <person name="Anantharaman K."/>
            <person name="Brown C.T."/>
            <person name="Hug L.A."/>
            <person name="Sharon I."/>
            <person name="Castelle C.J."/>
            <person name="Probst A.J."/>
            <person name="Thomas B.C."/>
            <person name="Singh A."/>
            <person name="Wilkins M.J."/>
            <person name="Karaoz U."/>
            <person name="Brodie E.L."/>
            <person name="Williams K.H."/>
            <person name="Hubbard S.S."/>
            <person name="Banfield J.F."/>
        </authorList>
    </citation>
    <scope>NUCLEOTIDE SEQUENCE [LARGE SCALE GENOMIC DNA]</scope>
</reference>
<evidence type="ECO:0000313" key="2">
    <source>
        <dbReference type="Proteomes" id="UP000176445"/>
    </source>
</evidence>
<gene>
    <name evidence="1" type="ORF">A2704_03520</name>
</gene>
<evidence type="ECO:0000313" key="1">
    <source>
        <dbReference type="EMBL" id="OGG51873.1"/>
    </source>
</evidence>
<name>A0A1F6CRU6_9BACT</name>
<dbReference type="AlphaFoldDB" id="A0A1F6CRU6"/>
<comment type="caution">
    <text evidence="1">The sequence shown here is derived from an EMBL/GenBank/DDBJ whole genome shotgun (WGS) entry which is preliminary data.</text>
</comment>
<proteinExistence type="predicted"/>
<protein>
    <submittedName>
        <fullName evidence="1">Uncharacterized protein</fullName>
    </submittedName>
</protein>
<accession>A0A1F6CRU6</accession>
<dbReference type="Proteomes" id="UP000176445">
    <property type="component" value="Unassembled WGS sequence"/>
</dbReference>
<sequence length="91" mass="10552">MLSLLSNARANFMKNNFESKLHLQHRIQTLTAEIAELKKQERAGKIWAQYHPIEALIFAPFAQVAYWAVVFDRKVAESRLKRARIRAGETN</sequence>
<dbReference type="EMBL" id="MFKW01000010">
    <property type="protein sequence ID" value="OGG51873.1"/>
    <property type="molecule type" value="Genomic_DNA"/>
</dbReference>
<organism evidence="1 2">
    <name type="scientific">Candidatus Kaiserbacteria bacterium RIFCSPHIGHO2_01_FULL_54_36b</name>
    <dbReference type="NCBI Taxonomy" id="1798483"/>
    <lineage>
        <taxon>Bacteria</taxon>
        <taxon>Candidatus Kaiseribacteriota</taxon>
    </lineage>
</organism>